<dbReference type="SMART" id="SM00386">
    <property type="entry name" value="HAT"/>
    <property type="match status" value="6"/>
</dbReference>
<dbReference type="SUPFAM" id="SSF48452">
    <property type="entry name" value="TPR-like"/>
    <property type="match status" value="2"/>
</dbReference>
<evidence type="ECO:0000259" key="7">
    <source>
        <dbReference type="PROSITE" id="PS50126"/>
    </source>
</evidence>
<evidence type="ECO:0000256" key="5">
    <source>
        <dbReference type="ARBA" id="ARBA00023242"/>
    </source>
</evidence>
<evidence type="ECO:0000256" key="6">
    <source>
        <dbReference type="SAM" id="MobiDB-lite"/>
    </source>
</evidence>
<dbReference type="OrthoDB" id="412781at2759"/>
<accession>A0A0M0JC95</accession>
<evidence type="ECO:0000256" key="2">
    <source>
        <dbReference type="ARBA" id="ARBA00022552"/>
    </source>
</evidence>
<dbReference type="Pfam" id="PF23459">
    <property type="entry name" value="S1_RRP5"/>
    <property type="match status" value="1"/>
</dbReference>
<sequence>MVKRSSSSTSTAAPKARRTHEAAKRAPADDGALSRELRRTLGKANAASAPSALSSAAASSWETDEAAPFPRGGGTDLTPLEYKAVVQQAHQDVLFSEAAPTNDDEAAGVAERRAGGGTSSTAELVRARGLKRQDFVTGMRVLGAVSEVSSDRLLLQLPNRHTGRINRSEAGGFLHKTKWVPPERVPSEGLAAGGGSAAADPTASAARWRPYLCSVVSGGVQQPRKPVQLASVGAGAPPLPLPQDTALRFEALQPGMVVSAQIAGFLADGLRLVFCGYFEGTVACDALGVAMPMTSPQWAKRFTVGAKVSARLLWVLPAHKAVGLSLVPSLVACIPYTPPRPLGSLVQTTTCIVCPGGALIVAQAESDTSGVVSGDGAADDDTGRSRKKARSATATEEMGEGASGTLIGGAWVARSQLDLQPRQKAADALRQLKVGARHRGVVMGIRWLEGLLEVSLRPSALSQTWLRYEQVAVGHVLKGTIARIDARGARVRLGRGVYGTCGAAHLTERRLQRPQEKFSTGQAVQCLVLESEPLREKLVLSLKTALVTSTLPRVTRYEDATPGLTTHGVVAALRPRSITIRLLGGVSGIVRGSELKARFGALWESEPTACYREGQVVSCTVISCDPAQRKMLLTLLSAEEAASRPAGALLNRAAAGKKETTDKLTADQPAKKRKERPGAAEAEAEGDVSWTSRLEEAVEGRHSLATAVALGDHGQLVCRLDRKGAVRGRIHMTELADVGRDAVLPTTVPDEPIHVVVVGRAGGSVELSMRPAELGAPRGSMPVPRVSMSSLAAGQIHPGWVRDVSAEAVWVCLSYAATGRVVAIEASDDPKVLTRLAKHFRVGMAVTVRVLGTGSPRDDGGGIQLDLSLRLGAAAAPLPATSSKTASKKGVAATTASAAAGELAVGAVVPAKIVRARPGRGLDVQLGAALYGRAHATEICDEWVAEPLSSFEPGQFVRAVVLAVPEAGATGNGGGSGIEVSLRSAAVAAALAASGKKKRDGHERVKDAGQVEEGELVRGYVKAISAKGCFVSLSRTVDGFVGLRHLSDEFVKVEAVSELVPVGSLVVARALPRKGVTRGALPLSLRRSDVEGGAYLEPEASLTFDALHAGMVAIGKVKSVTEFGIFVRLDGSTIDALCHKTEVSDRKVGNLSEAFPLGTAVKVAILKVNPEKKQVSGSMPPALSASFVWDDDRSAKMSAEQPSLLDGAVEAEMEPAGGQTSRKGRRAQEAAAARDEEAAIAAREAELGSAPRSAEDFERLLLGSPNSSYMWMRYISFQLNLTEIERARQVGERALRTIALTEHKERFNIHAALLNLEKAHGDEETLAAAVARALQGCDPKQVYLHVASMHERAGDALLADAAFEVAAKKFRPHSDVWIAWMTALMARGVPAQAKAILQRAVDALPRASHVEVISKFAQLEFRYGLPERGRTVFDGVLANYPKRVDVWSIYIDMQLRQAEPESTRRLFERVTSLRLSSKKMKYFFSRYLKYARESGDAQLVAHVKEKARAWVESAAGDREPPK</sequence>
<evidence type="ECO:0000256" key="4">
    <source>
        <dbReference type="ARBA" id="ARBA00022737"/>
    </source>
</evidence>
<keyword evidence="5" id="KW-0539">Nucleus</keyword>
<feature type="domain" description="S1 motif" evidence="7">
    <location>
        <begin position="474"/>
        <end position="543"/>
    </location>
</feature>
<keyword evidence="3" id="KW-0597">Phosphoprotein</keyword>
<feature type="region of interest" description="Disordered" evidence="6">
    <location>
        <begin position="98"/>
        <end position="120"/>
    </location>
</feature>
<feature type="region of interest" description="Disordered" evidence="6">
    <location>
        <begin position="651"/>
        <end position="689"/>
    </location>
</feature>
<evidence type="ECO:0000313" key="8">
    <source>
        <dbReference type="EMBL" id="KOO24095.1"/>
    </source>
</evidence>
<dbReference type="InterPro" id="IPR003029">
    <property type="entry name" value="S1_domain"/>
</dbReference>
<feature type="compositionally biased region" description="Low complexity" evidence="6">
    <location>
        <begin position="1"/>
        <end position="14"/>
    </location>
</feature>
<keyword evidence="2" id="KW-0698">rRNA processing</keyword>
<dbReference type="InterPro" id="IPR011990">
    <property type="entry name" value="TPR-like_helical_dom_sf"/>
</dbReference>
<dbReference type="Gene3D" id="1.25.40.10">
    <property type="entry name" value="Tetratricopeptide repeat domain"/>
    <property type="match status" value="2"/>
</dbReference>
<dbReference type="InterPro" id="IPR057302">
    <property type="entry name" value="Rrp5_S1"/>
</dbReference>
<feature type="compositionally biased region" description="Basic and acidic residues" evidence="6">
    <location>
        <begin position="19"/>
        <end position="39"/>
    </location>
</feature>
<name>A0A0M0JC95_9EUKA</name>
<feature type="domain" description="S1 motif" evidence="7">
    <location>
        <begin position="563"/>
        <end position="636"/>
    </location>
</feature>
<dbReference type="PROSITE" id="PS50126">
    <property type="entry name" value="S1"/>
    <property type="match status" value="6"/>
</dbReference>
<dbReference type="InterPro" id="IPR012340">
    <property type="entry name" value="NA-bd_OB-fold"/>
</dbReference>
<feature type="compositionally biased region" description="Low complexity" evidence="6">
    <location>
        <begin position="44"/>
        <end position="60"/>
    </location>
</feature>
<evidence type="ECO:0000256" key="1">
    <source>
        <dbReference type="ARBA" id="ARBA00004604"/>
    </source>
</evidence>
<reference evidence="9" key="1">
    <citation type="journal article" date="2015" name="PLoS Genet.">
        <title>Genome Sequence and Transcriptome Analyses of Chrysochromulina tobin: Metabolic Tools for Enhanced Algal Fitness in the Prominent Order Prymnesiales (Haptophyceae).</title>
        <authorList>
            <person name="Hovde B.T."/>
            <person name="Deodato C.R."/>
            <person name="Hunsperger H.M."/>
            <person name="Ryken S.A."/>
            <person name="Yost W."/>
            <person name="Jha R.K."/>
            <person name="Patterson J."/>
            <person name="Monnat R.J. Jr."/>
            <person name="Barlow S.B."/>
            <person name="Starkenburg S.R."/>
            <person name="Cattolico R.A."/>
        </authorList>
    </citation>
    <scope>NUCLEOTIDE SEQUENCE</scope>
    <source>
        <strain evidence="9">CCMP291</strain>
    </source>
</reference>
<feature type="domain" description="S1 motif" evidence="7">
    <location>
        <begin position="1014"/>
        <end position="1086"/>
    </location>
</feature>
<keyword evidence="9" id="KW-1185">Reference proteome</keyword>
<evidence type="ECO:0000313" key="9">
    <source>
        <dbReference type="Proteomes" id="UP000037460"/>
    </source>
</evidence>
<evidence type="ECO:0000256" key="3">
    <source>
        <dbReference type="ARBA" id="ARBA00022553"/>
    </source>
</evidence>
<feature type="domain" description="S1 motif" evidence="7">
    <location>
        <begin position="794"/>
        <end position="870"/>
    </location>
</feature>
<feature type="region of interest" description="Disordered" evidence="6">
    <location>
        <begin position="1204"/>
        <end position="1238"/>
    </location>
</feature>
<dbReference type="GO" id="GO:0006364">
    <property type="term" value="P:rRNA processing"/>
    <property type="evidence" value="ECO:0007669"/>
    <property type="project" value="UniProtKB-KW"/>
</dbReference>
<keyword evidence="4" id="KW-0677">Repeat</keyword>
<dbReference type="Gene3D" id="2.40.50.140">
    <property type="entry name" value="Nucleic acid-binding proteins"/>
    <property type="match status" value="5"/>
</dbReference>
<gene>
    <name evidence="8" type="ORF">Ctob_004671</name>
</gene>
<dbReference type="GO" id="GO:0003723">
    <property type="term" value="F:RNA binding"/>
    <property type="evidence" value="ECO:0007669"/>
    <property type="project" value="TreeGrafter"/>
</dbReference>
<feature type="compositionally biased region" description="Basic and acidic residues" evidence="6">
    <location>
        <begin position="656"/>
        <end position="665"/>
    </location>
</feature>
<dbReference type="InterPro" id="IPR045209">
    <property type="entry name" value="Rrp5"/>
</dbReference>
<dbReference type="InterPro" id="IPR003107">
    <property type="entry name" value="HAT"/>
</dbReference>
<dbReference type="FunFam" id="2.40.50.140:FF:000103">
    <property type="entry name" value="protein RRP5 homolog"/>
    <property type="match status" value="2"/>
</dbReference>
<feature type="region of interest" description="Disordered" evidence="6">
    <location>
        <begin position="1"/>
        <end position="75"/>
    </location>
</feature>
<dbReference type="PANTHER" id="PTHR23270">
    <property type="entry name" value="PROGRAMMED CELL DEATH PROTEIN 11 PRE-RRNA PROCESSING PROTEIN RRP5"/>
    <property type="match status" value="1"/>
</dbReference>
<feature type="region of interest" description="Disordered" evidence="6">
    <location>
        <begin position="369"/>
        <end position="402"/>
    </location>
</feature>
<comment type="caution">
    <text evidence="8">The sequence shown here is derived from an EMBL/GenBank/DDBJ whole genome shotgun (WGS) entry which is preliminary data.</text>
</comment>
<feature type="domain" description="S1 motif" evidence="7">
    <location>
        <begin position="1110"/>
        <end position="1180"/>
    </location>
</feature>
<dbReference type="SMART" id="SM00316">
    <property type="entry name" value="S1"/>
    <property type="match status" value="7"/>
</dbReference>
<comment type="subcellular location">
    <subcellularLocation>
        <location evidence="1">Nucleus</location>
        <location evidence="1">Nucleolus</location>
    </subcellularLocation>
</comment>
<dbReference type="EMBL" id="JWZX01003127">
    <property type="protein sequence ID" value="KOO24095.1"/>
    <property type="molecule type" value="Genomic_DNA"/>
</dbReference>
<dbReference type="Proteomes" id="UP000037460">
    <property type="component" value="Unassembled WGS sequence"/>
</dbReference>
<feature type="domain" description="S1 motif" evidence="7">
    <location>
        <begin position="906"/>
        <end position="983"/>
    </location>
</feature>
<feature type="compositionally biased region" description="Basic and acidic residues" evidence="6">
    <location>
        <begin position="1226"/>
        <end position="1237"/>
    </location>
</feature>
<dbReference type="GO" id="GO:0032040">
    <property type="term" value="C:small-subunit processome"/>
    <property type="evidence" value="ECO:0007669"/>
    <property type="project" value="TreeGrafter"/>
</dbReference>
<dbReference type="SUPFAM" id="SSF50249">
    <property type="entry name" value="Nucleic acid-binding proteins"/>
    <property type="match status" value="6"/>
</dbReference>
<proteinExistence type="predicted"/>
<protein>
    <submittedName>
        <fullName evidence="8">Protein rrp5-like protein</fullName>
    </submittedName>
</protein>
<organism evidence="8 9">
    <name type="scientific">Chrysochromulina tobinii</name>
    <dbReference type="NCBI Taxonomy" id="1460289"/>
    <lineage>
        <taxon>Eukaryota</taxon>
        <taxon>Haptista</taxon>
        <taxon>Haptophyta</taxon>
        <taxon>Prymnesiophyceae</taxon>
        <taxon>Prymnesiales</taxon>
        <taxon>Chrysochromulinaceae</taxon>
        <taxon>Chrysochromulina</taxon>
    </lineage>
</organism>
<dbReference type="PANTHER" id="PTHR23270:SF10">
    <property type="entry name" value="PROTEIN RRP5 HOMOLOG"/>
    <property type="match status" value="1"/>
</dbReference>
<dbReference type="Pfam" id="PF00575">
    <property type="entry name" value="S1"/>
    <property type="match status" value="1"/>
</dbReference>
<dbReference type="FunFam" id="1.25.40.10:FF:000065">
    <property type="entry name" value="Programmed cell death 11"/>
    <property type="match status" value="1"/>
</dbReference>